<feature type="region of interest" description="Disordered" evidence="1">
    <location>
        <begin position="335"/>
        <end position="399"/>
    </location>
</feature>
<evidence type="ECO:0000256" key="1">
    <source>
        <dbReference type="SAM" id="MobiDB-lite"/>
    </source>
</evidence>
<name>A0A131XG25_9ACAR</name>
<accession>A0A131XG25</accession>
<dbReference type="AlphaFoldDB" id="A0A131XG25"/>
<evidence type="ECO:0000313" key="2">
    <source>
        <dbReference type="EMBL" id="JAP65302.1"/>
    </source>
</evidence>
<feature type="compositionally biased region" description="Polar residues" evidence="1">
    <location>
        <begin position="335"/>
        <end position="349"/>
    </location>
</feature>
<feature type="non-terminal residue" evidence="2">
    <location>
        <position position="1"/>
    </location>
</feature>
<protein>
    <submittedName>
        <fullName evidence="2">Putative tick transposon</fullName>
    </submittedName>
</protein>
<reference evidence="2" key="1">
    <citation type="journal article" date="2017" name="Ticks Tick Borne Dis.">
        <title>An insight into the sialome of Hyalomma excavatum.</title>
        <authorList>
            <person name="Ribeiro J.M."/>
            <person name="Slovak M."/>
            <person name="Francischetti I.M."/>
        </authorList>
    </citation>
    <scope>NUCLEOTIDE SEQUENCE</scope>
    <source>
        <strain evidence="2">Samish</strain>
        <tissue evidence="2">Salivary glands</tissue>
    </source>
</reference>
<sequence>NGGFIRLTNPQAVQKELKATSNHFQTITDVRQFGRGGIVCRSPDQTCVQDLLKCTSFASTPVSAFIPPHLACTKGLVRGVDSRLTPAETLNKLSDAGVISIYRCNRLVNNERIPTESVIATFVGTTCPSEIKLWPLIFRVEPLASRPIQCQNCRRFGHSSGGCKSNLRCRVCGENHRSSECSATSEKCCLCGGSHAADYSECSVRAQESQILEIIDRRRCSRREAIAIVKDRTFGYSGITARNSTIIDANLSQAIDSAVEKAMTKVMDKLISSLSECLTQIISNQMNQLLQASMVPLQTSVTRDNTLLKSALVDALSPSVDKHERSGSLVRLDNSALSQPSTSGTTQMEIDSRTHKRTGSPISIDVKTKSKKSQSSLTRKETKSEAAGASVVRSKPLGS</sequence>
<dbReference type="EMBL" id="GEFH01003279">
    <property type="protein sequence ID" value="JAP65302.1"/>
    <property type="molecule type" value="mRNA"/>
</dbReference>
<proteinExistence type="evidence at transcript level"/>
<organism evidence="2">
    <name type="scientific">Hyalomma excavatum</name>
    <dbReference type="NCBI Taxonomy" id="257692"/>
    <lineage>
        <taxon>Eukaryota</taxon>
        <taxon>Metazoa</taxon>
        <taxon>Ecdysozoa</taxon>
        <taxon>Arthropoda</taxon>
        <taxon>Chelicerata</taxon>
        <taxon>Arachnida</taxon>
        <taxon>Acari</taxon>
        <taxon>Parasitiformes</taxon>
        <taxon>Ixodida</taxon>
        <taxon>Ixodoidea</taxon>
        <taxon>Ixodidae</taxon>
        <taxon>Hyalomminae</taxon>
        <taxon>Hyalomma</taxon>
    </lineage>
</organism>